<dbReference type="Gene3D" id="3.40.50.1820">
    <property type="entry name" value="alpha/beta hydrolase"/>
    <property type="match status" value="1"/>
</dbReference>
<accession>A0A934NPI5</accession>
<evidence type="ECO:0000259" key="1">
    <source>
        <dbReference type="Pfam" id="PF12697"/>
    </source>
</evidence>
<dbReference type="Proteomes" id="UP000655868">
    <property type="component" value="Unassembled WGS sequence"/>
</dbReference>
<dbReference type="InterPro" id="IPR029058">
    <property type="entry name" value="AB_hydrolase_fold"/>
</dbReference>
<feature type="domain" description="AB hydrolase-1" evidence="1">
    <location>
        <begin position="14"/>
        <end position="252"/>
    </location>
</feature>
<dbReference type="AlphaFoldDB" id="A0A934NPI5"/>
<gene>
    <name evidence="2" type="ORF">JGU71_08565</name>
</gene>
<organism evidence="2 3">
    <name type="scientific">Antrihabitans stalagmiti</name>
    <dbReference type="NCBI Taxonomy" id="2799499"/>
    <lineage>
        <taxon>Bacteria</taxon>
        <taxon>Bacillati</taxon>
        <taxon>Actinomycetota</taxon>
        <taxon>Actinomycetes</taxon>
        <taxon>Mycobacteriales</taxon>
        <taxon>Nocardiaceae</taxon>
        <taxon>Antrihabitans</taxon>
    </lineage>
</organism>
<protein>
    <submittedName>
        <fullName evidence="2">Alpha/beta fold hydrolase</fullName>
    </submittedName>
</protein>
<dbReference type="RefSeq" id="WP_199703662.1">
    <property type="nucleotide sequence ID" value="NZ_JAEMNV010000003.1"/>
</dbReference>
<dbReference type="EMBL" id="JAEMNV010000003">
    <property type="protein sequence ID" value="MBJ8338935.1"/>
    <property type="molecule type" value="Genomic_DNA"/>
</dbReference>
<dbReference type="PANTHER" id="PTHR46438:SF11">
    <property type="entry name" value="LIPASE-RELATED"/>
    <property type="match status" value="1"/>
</dbReference>
<dbReference type="SUPFAM" id="SSF53474">
    <property type="entry name" value="alpha/beta-Hydrolases"/>
    <property type="match status" value="1"/>
</dbReference>
<dbReference type="InterPro" id="IPR000073">
    <property type="entry name" value="AB_hydrolase_1"/>
</dbReference>
<dbReference type="Pfam" id="PF12697">
    <property type="entry name" value="Abhydrolase_6"/>
    <property type="match status" value="1"/>
</dbReference>
<dbReference type="PANTHER" id="PTHR46438">
    <property type="entry name" value="ALPHA/BETA-HYDROLASES SUPERFAMILY PROTEIN"/>
    <property type="match status" value="1"/>
</dbReference>
<keyword evidence="3" id="KW-1185">Reference proteome</keyword>
<keyword evidence="2" id="KW-0378">Hydrolase</keyword>
<name>A0A934NPI5_9NOCA</name>
<dbReference type="GO" id="GO:0016787">
    <property type="term" value="F:hydrolase activity"/>
    <property type="evidence" value="ECO:0007669"/>
    <property type="project" value="UniProtKB-KW"/>
</dbReference>
<sequence>MRLAHDISGSGPTLVLVHGVTHRRQGWDVLLDRLTPYRRVVTVDLPGHGESPAVGQPPNMLEYLTDELSAFVAEVTPEGERAHIAGNSLGGWLSLALAARGEVVSATALSPAGFFVNRLDQKRARATFVSIRTIAKITGERLPQALQFKPIRYAALAPFFAKPSRISYEDALVDSRSLMANEVLDPLGPLPFVLPAVVDPAIPVTVAWGRRDLVLPVYQARRVLAQFPAAQLSVLPRLGHVPMSDDPALIAKILLDGSSAASSTTKTA</sequence>
<evidence type="ECO:0000313" key="2">
    <source>
        <dbReference type="EMBL" id="MBJ8338935.1"/>
    </source>
</evidence>
<evidence type="ECO:0000313" key="3">
    <source>
        <dbReference type="Proteomes" id="UP000655868"/>
    </source>
</evidence>
<reference evidence="2" key="1">
    <citation type="submission" date="2020-12" db="EMBL/GenBank/DDBJ databases">
        <title>Antrihabitans popcorni sp. nov. and Antrihabitans auranticaus sp. nov., isolated from a larva cave.</title>
        <authorList>
            <person name="Lee S.D."/>
            <person name="Kim I.S."/>
        </authorList>
    </citation>
    <scope>NUCLEOTIDE SEQUENCE</scope>
    <source>
        <strain evidence="2">YC3-6</strain>
    </source>
</reference>
<comment type="caution">
    <text evidence="2">The sequence shown here is derived from an EMBL/GenBank/DDBJ whole genome shotgun (WGS) entry which is preliminary data.</text>
</comment>
<proteinExistence type="predicted"/>
<dbReference type="PRINTS" id="PR00111">
    <property type="entry name" value="ABHYDROLASE"/>
</dbReference>